<dbReference type="EMBL" id="LR798418">
    <property type="protein sequence ID" value="CAB5230464.1"/>
    <property type="molecule type" value="Genomic_DNA"/>
</dbReference>
<dbReference type="EMBL" id="LR797184">
    <property type="protein sequence ID" value="CAB4192358.1"/>
    <property type="molecule type" value="Genomic_DNA"/>
</dbReference>
<evidence type="ECO:0000313" key="3">
    <source>
        <dbReference type="EMBL" id="CAB4216339.1"/>
    </source>
</evidence>
<evidence type="ECO:0000313" key="2">
    <source>
        <dbReference type="EMBL" id="CAB4192358.1"/>
    </source>
</evidence>
<sequence>MRKKPKYKPNRENGYSDVARRYNESNPDDFISDEIAQQIGNRAMRKIRLALLLDGKDIEHSGTVFKISDMPRH</sequence>
<name>A0A6J7XHE2_9CAUD</name>
<protein>
    <submittedName>
        <fullName evidence="4">Uncharacterized protein</fullName>
    </submittedName>
</protein>
<organism evidence="4">
    <name type="scientific">uncultured Caudovirales phage</name>
    <dbReference type="NCBI Taxonomy" id="2100421"/>
    <lineage>
        <taxon>Viruses</taxon>
        <taxon>Duplodnaviria</taxon>
        <taxon>Heunggongvirae</taxon>
        <taxon>Uroviricota</taxon>
        <taxon>Caudoviricetes</taxon>
        <taxon>Peduoviridae</taxon>
        <taxon>Maltschvirus</taxon>
        <taxon>Maltschvirus maltsch</taxon>
    </lineage>
</organism>
<gene>
    <name evidence="1" type="ORF">UFOVP1128_18</name>
    <name evidence="2" type="ORF">UFOVP1237_28</name>
    <name evidence="3" type="ORF">UFOVP1489_34</name>
    <name evidence="4" type="ORF">UFOVP1575_25</name>
</gene>
<reference evidence="4" key="1">
    <citation type="submission" date="2020-05" db="EMBL/GenBank/DDBJ databases">
        <authorList>
            <person name="Chiriac C."/>
            <person name="Salcher M."/>
            <person name="Ghai R."/>
            <person name="Kavagutti S V."/>
        </authorList>
    </citation>
    <scope>NUCLEOTIDE SEQUENCE</scope>
</reference>
<evidence type="ECO:0000313" key="4">
    <source>
        <dbReference type="EMBL" id="CAB5230464.1"/>
    </source>
</evidence>
<proteinExistence type="predicted"/>
<dbReference type="EMBL" id="LR797438">
    <property type="protein sequence ID" value="CAB4216339.1"/>
    <property type="molecule type" value="Genomic_DNA"/>
</dbReference>
<dbReference type="EMBL" id="LR797065">
    <property type="protein sequence ID" value="CAB4184532.1"/>
    <property type="molecule type" value="Genomic_DNA"/>
</dbReference>
<evidence type="ECO:0000313" key="1">
    <source>
        <dbReference type="EMBL" id="CAB4184532.1"/>
    </source>
</evidence>
<accession>A0A6J7XHE2</accession>